<dbReference type="RefSeq" id="YP_003987445.1">
    <property type="nucleotide sequence ID" value="NC_014649.1"/>
</dbReference>
<dbReference type="GeneID" id="10021809"/>
<keyword evidence="5" id="KW-1185">Reference proteome</keyword>
<evidence type="ECO:0000313" key="5">
    <source>
        <dbReference type="Proteomes" id="UP000201519"/>
    </source>
</evidence>
<dbReference type="Proteomes" id="UP000201519">
    <property type="component" value="Segment"/>
</dbReference>
<evidence type="ECO:0000313" key="2">
    <source>
        <dbReference type="EMBL" id="AEJ35076.1"/>
    </source>
</evidence>
<protein>
    <submittedName>
        <fullName evidence="2">Uncharacterized protein L910</fullName>
    </submittedName>
</protein>
<dbReference type="OrthoDB" id="38808at10239"/>
<evidence type="ECO:0000313" key="6">
    <source>
        <dbReference type="Proteomes" id="UP000240552"/>
    </source>
</evidence>
<dbReference type="Proteomes" id="UP000274448">
    <property type="component" value="Segment"/>
</dbReference>
<reference evidence="7 8" key="3">
    <citation type="submission" date="2014-10" db="EMBL/GenBank/DDBJ databases">
        <title>Pan-genome analysis of Brazilian lineage A amoebal mimiviruses.</title>
        <authorList>
            <person name="Assis F.L."/>
            <person name="Abrahao J.S."/>
            <person name="Kroon E.G."/>
            <person name="Dornas F.P."/>
            <person name="Andrade K.R."/>
            <person name="Borato P.V.M."/>
            <person name="Pilotto M.R."/>
            <person name="Benamar S."/>
            <person name="LaScola B."/>
            <person name="Colson P."/>
        </authorList>
    </citation>
    <scope>NUCLEOTIDE SEQUENCE [LARGE SCALE GENOMIC DNA]</scope>
    <source>
        <strain evidence="4 8">Amazonia</strain>
        <strain evidence="3 7">Oyster</strain>
    </source>
</reference>
<evidence type="ECO:0000313" key="7">
    <source>
        <dbReference type="Proteomes" id="UP000241474"/>
    </source>
</evidence>
<reference evidence="1 5" key="2">
    <citation type="journal article" date="2011" name="Virol. J.">
        <title>Breaking the 1000-gene barrier for Mimivirus using ultra-deep genome and transcriptome sequencing.</title>
        <authorList>
            <person name="Legendre M."/>
            <person name="Santini S."/>
            <person name="Rico A."/>
            <person name="Abergel C."/>
            <person name="Claverie J.M."/>
        </authorList>
    </citation>
    <scope>NUCLEOTIDE SEQUENCE [LARGE SCALE GENOMIC DNA]</scope>
</reference>
<sequence length="210" mass="25013">MSITSITSITNSVDNTNDLKFQDLPTEIYYLIIKHANLDSQNVMKLIKSDARFFFPILGDLFLEMRKSDSSKRLRQSVGAKPFIPQYLRDKKFENEDVDKFKYPIQIKTKISHLYEFNDFSIVRKPTHWEMKVRIPGKVIPSDLLDKFPGNLLNRNPEYSQITKSTKYTVNIIRSYYYTWTSNKKYKINYHEAICEVWEIRDFLHNHKIL</sequence>
<accession>A0A0G2Y6W6</accession>
<proteinExistence type="predicted"/>
<dbReference type="EMBL" id="KM982401">
    <property type="protein sequence ID" value="AKI79701.1"/>
    <property type="molecule type" value="Genomic_DNA"/>
</dbReference>
<reference evidence="2 6" key="1">
    <citation type="journal article" date="2011" name="Proc. Natl. Acad. Sci. U.S.A.">
        <title>Mimivirus shows dramatic genome reduction after intraamoebal culture.</title>
        <authorList>
            <person name="Boyer M."/>
            <person name="Azza S."/>
            <person name="Barrassi L."/>
            <person name="Klose T."/>
            <person name="Campocasso A."/>
            <person name="Pagnier I."/>
            <person name="Fournous G."/>
            <person name="Borg A."/>
            <person name="Robert C."/>
            <person name="Zhang X."/>
            <person name="Desnues C."/>
            <person name="Henrissat B."/>
            <person name="Rossmann M.G."/>
            <person name="La Scola B."/>
            <person name="Raoult D."/>
        </authorList>
    </citation>
    <scope>NUCLEOTIDE SEQUENCE [LARGE SCALE GENOMIC DNA]</scope>
    <source>
        <strain evidence="2">M4</strain>
    </source>
</reference>
<name>A0A0G2Y6W6_MIMIV</name>
<accession>E3VYQ8</accession>
<dbReference type="Proteomes" id="UP000241474">
    <property type="component" value="Segment"/>
</dbReference>
<organismHost>
    <name type="scientific">Acanthamoeba polyphaga</name>
    <name type="common">Amoeba</name>
    <dbReference type="NCBI Taxonomy" id="5757"/>
</organismHost>
<dbReference type="EMBL" id="JN036606">
    <property type="protein sequence ID" value="AEJ35076.1"/>
    <property type="molecule type" value="Genomic_DNA"/>
</dbReference>
<evidence type="ECO:0000313" key="3">
    <source>
        <dbReference type="EMBL" id="AKI79701.1"/>
    </source>
</evidence>
<organism evidence="1 5">
    <name type="scientific">Acanthamoeba polyphaga mimivirus</name>
    <name type="common">APMV</name>
    <dbReference type="NCBI Taxonomy" id="212035"/>
    <lineage>
        <taxon>Viruses</taxon>
        <taxon>Varidnaviria</taxon>
        <taxon>Bamfordvirae</taxon>
        <taxon>Nucleocytoviricota</taxon>
        <taxon>Megaviricetes</taxon>
        <taxon>Imitervirales</taxon>
        <taxon>Mimiviridae</taxon>
        <taxon>Megamimivirinae</taxon>
        <taxon>Mimivirus</taxon>
        <taxon>Mimivirus bradfordmassiliense</taxon>
    </lineage>
</organism>
<gene>
    <name evidence="1" type="primary">L910</name>
    <name evidence="2" type="ORF">MIMI_L910</name>
</gene>
<evidence type="ECO:0000313" key="1">
    <source>
        <dbReference type="EMBL" id="ADO18458.1"/>
    </source>
</evidence>
<dbReference type="EMBL" id="KM982403">
    <property type="protein sequence ID" value="AKI81590.1"/>
    <property type="molecule type" value="Genomic_DNA"/>
</dbReference>
<evidence type="ECO:0000313" key="8">
    <source>
        <dbReference type="Proteomes" id="UP000274448"/>
    </source>
</evidence>
<dbReference type="EMBL" id="HQ336222">
    <property type="protein sequence ID" value="ADO18458.1"/>
    <property type="molecule type" value="Genomic_DNA"/>
</dbReference>
<dbReference type="Proteomes" id="UP000240552">
    <property type="component" value="Segment"/>
</dbReference>
<evidence type="ECO:0000313" key="4">
    <source>
        <dbReference type="EMBL" id="AKI81590.1"/>
    </source>
</evidence>
<dbReference type="KEGG" id="vg:10021809"/>